<evidence type="ECO:0000313" key="3">
    <source>
        <dbReference type="Proteomes" id="UP001152747"/>
    </source>
</evidence>
<protein>
    <recommendedName>
        <fullName evidence="4">DUF148 domain-containing protein</fullName>
    </recommendedName>
</protein>
<comment type="caution">
    <text evidence="2">The sequence shown here is derived from an EMBL/GenBank/DDBJ whole genome shotgun (WGS) entry which is preliminary data.</text>
</comment>
<sequence>MRSYLLILISISVALTAPSPQYQYSNGYYWPQPQQQQPQKPQVIQLKPAPQSLEASLVSGAPKILDTIFNGVKITLEQAAKLSALATTTAKPSEKFQHDFGENEEESVLTRKVYKSVY</sequence>
<feature type="chain" id="PRO_5040340640" description="DUF148 domain-containing protein" evidence="1">
    <location>
        <begin position="17"/>
        <end position="118"/>
    </location>
</feature>
<keyword evidence="1" id="KW-0732">Signal</keyword>
<dbReference type="EMBL" id="CANHGI010000003">
    <property type="protein sequence ID" value="CAI5446561.1"/>
    <property type="molecule type" value="Genomic_DNA"/>
</dbReference>
<dbReference type="Proteomes" id="UP001152747">
    <property type="component" value="Unassembled WGS sequence"/>
</dbReference>
<dbReference type="AlphaFoldDB" id="A0A9P1N3L3"/>
<gene>
    <name evidence="2" type="ORF">CAMP_LOCUS9198</name>
</gene>
<name>A0A9P1N3L3_9PELO</name>
<organism evidence="2 3">
    <name type="scientific">Caenorhabditis angaria</name>
    <dbReference type="NCBI Taxonomy" id="860376"/>
    <lineage>
        <taxon>Eukaryota</taxon>
        <taxon>Metazoa</taxon>
        <taxon>Ecdysozoa</taxon>
        <taxon>Nematoda</taxon>
        <taxon>Chromadorea</taxon>
        <taxon>Rhabditida</taxon>
        <taxon>Rhabditina</taxon>
        <taxon>Rhabditomorpha</taxon>
        <taxon>Rhabditoidea</taxon>
        <taxon>Rhabditidae</taxon>
        <taxon>Peloderinae</taxon>
        <taxon>Caenorhabditis</taxon>
    </lineage>
</organism>
<feature type="signal peptide" evidence="1">
    <location>
        <begin position="1"/>
        <end position="16"/>
    </location>
</feature>
<evidence type="ECO:0008006" key="4">
    <source>
        <dbReference type="Google" id="ProtNLM"/>
    </source>
</evidence>
<keyword evidence="3" id="KW-1185">Reference proteome</keyword>
<proteinExistence type="predicted"/>
<accession>A0A9P1N3L3</accession>
<evidence type="ECO:0000313" key="2">
    <source>
        <dbReference type="EMBL" id="CAI5446561.1"/>
    </source>
</evidence>
<reference evidence="2" key="1">
    <citation type="submission" date="2022-11" db="EMBL/GenBank/DDBJ databases">
        <authorList>
            <person name="Kikuchi T."/>
        </authorList>
    </citation>
    <scope>NUCLEOTIDE SEQUENCE</scope>
    <source>
        <strain evidence="2">PS1010</strain>
    </source>
</reference>
<evidence type="ECO:0000256" key="1">
    <source>
        <dbReference type="SAM" id="SignalP"/>
    </source>
</evidence>